<comment type="caution">
    <text evidence="4">The sequence shown here is derived from an EMBL/GenBank/DDBJ whole genome shotgun (WGS) entry which is preliminary data.</text>
</comment>
<dbReference type="Proteomes" id="UP000178348">
    <property type="component" value="Unassembled WGS sequence"/>
</dbReference>
<dbReference type="PANTHER" id="PTHR43046">
    <property type="entry name" value="GDP-MANNOSE MANNOSYL HYDROLASE"/>
    <property type="match status" value="1"/>
</dbReference>
<keyword evidence="2" id="KW-0378">Hydrolase</keyword>
<proteinExistence type="predicted"/>
<evidence type="ECO:0000313" key="5">
    <source>
        <dbReference type="Proteomes" id="UP000178348"/>
    </source>
</evidence>
<organism evidence="4 5">
    <name type="scientific">Candidatus Liptonbacteria bacterium RIFCSPLOWO2_01_FULL_53_13</name>
    <dbReference type="NCBI Taxonomy" id="1798651"/>
    <lineage>
        <taxon>Bacteria</taxon>
        <taxon>Candidatus Liptoniibacteriota</taxon>
    </lineage>
</organism>
<comment type="cofactor">
    <cofactor evidence="1">
        <name>Mg(2+)</name>
        <dbReference type="ChEBI" id="CHEBI:18420"/>
    </cofactor>
</comment>
<dbReference type="Pfam" id="PF00293">
    <property type="entry name" value="NUDIX"/>
    <property type="match status" value="1"/>
</dbReference>
<dbReference type="InterPro" id="IPR000086">
    <property type="entry name" value="NUDIX_hydrolase_dom"/>
</dbReference>
<protein>
    <recommendedName>
        <fullName evidence="3">Nudix hydrolase domain-containing protein</fullName>
    </recommendedName>
</protein>
<dbReference type="EMBL" id="MHLB01000066">
    <property type="protein sequence ID" value="OGZ00333.1"/>
    <property type="molecule type" value="Genomic_DNA"/>
</dbReference>
<dbReference type="Gene3D" id="3.90.79.10">
    <property type="entry name" value="Nucleoside Triphosphate Pyrophosphohydrolase"/>
    <property type="match status" value="1"/>
</dbReference>
<dbReference type="PROSITE" id="PS51462">
    <property type="entry name" value="NUDIX"/>
    <property type="match status" value="1"/>
</dbReference>
<accession>A0A1G2CG06</accession>
<dbReference type="AlphaFoldDB" id="A0A1G2CG06"/>
<dbReference type="InterPro" id="IPR015797">
    <property type="entry name" value="NUDIX_hydrolase-like_dom_sf"/>
</dbReference>
<name>A0A1G2CG06_9BACT</name>
<reference evidence="4 5" key="1">
    <citation type="journal article" date="2016" name="Nat. Commun.">
        <title>Thousands of microbial genomes shed light on interconnected biogeochemical processes in an aquifer system.</title>
        <authorList>
            <person name="Anantharaman K."/>
            <person name="Brown C.T."/>
            <person name="Hug L.A."/>
            <person name="Sharon I."/>
            <person name="Castelle C.J."/>
            <person name="Probst A.J."/>
            <person name="Thomas B.C."/>
            <person name="Singh A."/>
            <person name="Wilkins M.J."/>
            <person name="Karaoz U."/>
            <person name="Brodie E.L."/>
            <person name="Williams K.H."/>
            <person name="Hubbard S.S."/>
            <person name="Banfield J.F."/>
        </authorList>
    </citation>
    <scope>NUCLEOTIDE SEQUENCE [LARGE SCALE GENOMIC DNA]</scope>
</reference>
<sequence>MAKEDKLFYVGQKAFVEKNGEVLILNDPIEGLDFPGGKIQEGETDFLESLKREVREETGLAIEVGDPFITWDNIFPPHHRNAGKHVFLVGFRCKYLSGEVRLSEEHDRYRWVNIKNYLEIIENSDYFRALEKYFAKG</sequence>
<dbReference type="PRINTS" id="PR00502">
    <property type="entry name" value="NUDIXFAMILY"/>
</dbReference>
<evidence type="ECO:0000256" key="1">
    <source>
        <dbReference type="ARBA" id="ARBA00001946"/>
    </source>
</evidence>
<dbReference type="SUPFAM" id="SSF55811">
    <property type="entry name" value="Nudix"/>
    <property type="match status" value="1"/>
</dbReference>
<evidence type="ECO:0000313" key="4">
    <source>
        <dbReference type="EMBL" id="OGZ00333.1"/>
    </source>
</evidence>
<dbReference type="GO" id="GO:0016787">
    <property type="term" value="F:hydrolase activity"/>
    <property type="evidence" value="ECO:0007669"/>
    <property type="project" value="UniProtKB-KW"/>
</dbReference>
<dbReference type="InterPro" id="IPR020476">
    <property type="entry name" value="Nudix_hydrolase"/>
</dbReference>
<dbReference type="PANTHER" id="PTHR43046:SF14">
    <property type="entry name" value="MUTT_NUDIX FAMILY PROTEIN"/>
    <property type="match status" value="1"/>
</dbReference>
<evidence type="ECO:0000256" key="2">
    <source>
        <dbReference type="ARBA" id="ARBA00022801"/>
    </source>
</evidence>
<evidence type="ECO:0000259" key="3">
    <source>
        <dbReference type="PROSITE" id="PS51462"/>
    </source>
</evidence>
<gene>
    <name evidence="4" type="ORF">A2946_01765</name>
</gene>
<feature type="domain" description="Nudix hydrolase" evidence="3">
    <location>
        <begin position="5"/>
        <end position="134"/>
    </location>
</feature>